<name>A0A507AXM3_9PEZI</name>
<sequence>MENSQFSGGSADSKLAGPFQDGMKIVIHRTATAVVLCPGGNSFTVPGGSSIVLSGGSATLSCGAVVCDNGGNGTTVTLGGGVFVLRDPGTLAAPTGANISVPSYFWGQRERKTFPLKAGTSISVVGAPSPRLDGVLRSASVLAQPWTVPAGGTIILEEIAVPYGNGSVIIGEGGCAAPAGSVVLGGPVMVASPGLAAGAIIPEKTTFGQATIFPQDTSLPGGTTFSGGIHFPEGTIFPGLTVFPAGTRFSAGVTLPDGQVVEKEEKKEEQRIMPWLR</sequence>
<dbReference type="Proteomes" id="UP000319257">
    <property type="component" value="Unassembled WGS sequence"/>
</dbReference>
<dbReference type="RefSeq" id="XP_030994104.1">
    <property type="nucleotide sequence ID" value="XM_031141478.1"/>
</dbReference>
<dbReference type="EMBL" id="SKBQ01000040">
    <property type="protein sequence ID" value="TPX12393.1"/>
    <property type="molecule type" value="Genomic_DNA"/>
</dbReference>
<evidence type="ECO:0000313" key="1">
    <source>
        <dbReference type="EMBL" id="TPX12393.1"/>
    </source>
</evidence>
<dbReference type="GeneID" id="41974252"/>
<dbReference type="InParanoid" id="A0A507AXM3"/>
<dbReference type="AlphaFoldDB" id="A0A507AXM3"/>
<protein>
    <submittedName>
        <fullName evidence="1">Uncharacterized protein</fullName>
    </submittedName>
</protein>
<evidence type="ECO:0000313" key="2">
    <source>
        <dbReference type="Proteomes" id="UP000319257"/>
    </source>
</evidence>
<dbReference type="OrthoDB" id="10678243at2759"/>
<dbReference type="SUPFAM" id="SSF51126">
    <property type="entry name" value="Pectin lyase-like"/>
    <property type="match status" value="1"/>
</dbReference>
<proteinExistence type="predicted"/>
<gene>
    <name evidence="1" type="ORF">E0L32_006805</name>
</gene>
<accession>A0A507AXM3</accession>
<reference evidence="1 2" key="1">
    <citation type="submission" date="2019-06" db="EMBL/GenBank/DDBJ databases">
        <title>Draft genome sequence of the filamentous fungus Phialemoniopsis curvata isolated from diesel fuel.</title>
        <authorList>
            <person name="Varaljay V.A."/>
            <person name="Lyon W.J."/>
            <person name="Crouch A.L."/>
            <person name="Drake C.E."/>
            <person name="Hollomon J.M."/>
            <person name="Nadeau L.J."/>
            <person name="Nunn H.S."/>
            <person name="Stevenson B.S."/>
            <person name="Bojanowski C.L."/>
            <person name="Crookes-Goodson W.J."/>
        </authorList>
    </citation>
    <scope>NUCLEOTIDE SEQUENCE [LARGE SCALE GENOMIC DNA]</scope>
    <source>
        <strain evidence="1 2">D216</strain>
    </source>
</reference>
<keyword evidence="2" id="KW-1185">Reference proteome</keyword>
<dbReference type="InterPro" id="IPR011050">
    <property type="entry name" value="Pectin_lyase_fold/virulence"/>
</dbReference>
<organism evidence="1 2">
    <name type="scientific">Thyridium curvatum</name>
    <dbReference type="NCBI Taxonomy" id="1093900"/>
    <lineage>
        <taxon>Eukaryota</taxon>
        <taxon>Fungi</taxon>
        <taxon>Dikarya</taxon>
        <taxon>Ascomycota</taxon>
        <taxon>Pezizomycotina</taxon>
        <taxon>Sordariomycetes</taxon>
        <taxon>Sordariomycetidae</taxon>
        <taxon>Thyridiales</taxon>
        <taxon>Thyridiaceae</taxon>
        <taxon>Thyridium</taxon>
    </lineage>
</organism>
<comment type="caution">
    <text evidence="1">The sequence shown here is derived from an EMBL/GenBank/DDBJ whole genome shotgun (WGS) entry which is preliminary data.</text>
</comment>